<name>D2SP68_9CHLO</name>
<reference evidence="12" key="2">
    <citation type="submission" date="2008-09" db="EMBL/GenBank/DDBJ databases">
        <title>Cloning and Characterization of Three Genes Encoding Carbonic Anhydrase in Dunaliella viridis.</title>
        <authorList>
            <person name="Zhang W.W."/>
            <person name="Song T."/>
            <person name="Meng X.Z."/>
            <person name="Sun X.M."/>
            <person name="Yong Y.Z."/>
            <person name="Xu Z.K."/>
            <person name="Song R.T."/>
        </authorList>
    </citation>
    <scope>NUCLEOTIDE SEQUENCE</scope>
    <source>
        <strain evidence="12">SHU</strain>
    </source>
</reference>
<sequence length="325" mass="35752">MARLALLGAALLCALAVSTQGHPGSDEASGRKLLDSHLIRPSDKYNYRELGYDWRNAGLNNCAGDMQSPVNIMRGALADPADRTDASEIDLRGMGASDTYVIGNSGSDQPGVKINLEQDMQLTFESENLPGAQKPQIRIPKSADSLKTFTPLQLHFHHFLSEHTVNGKHFPLEAHLVMKDEDSDQLAVIGILYEYTEEETQDDPFIDRLQDLAKDLVANGASWGDNGVDTSSVRPDFQIDVRDDLLPTEGTNPLAHYGYDGSLTTPPCDERVKWFVFANTRKVSPAQMKVFADATLNAHPSAAITNNRVIQPLNQRQVYNYGVSV</sequence>
<comment type="catalytic activity">
    <reaction evidence="8 9">
        <text>hydrogencarbonate + H(+) = CO2 + H2O</text>
        <dbReference type="Rhea" id="RHEA:10748"/>
        <dbReference type="ChEBI" id="CHEBI:15377"/>
        <dbReference type="ChEBI" id="CHEBI:15378"/>
        <dbReference type="ChEBI" id="CHEBI:16526"/>
        <dbReference type="ChEBI" id="CHEBI:17544"/>
        <dbReference type="EC" id="4.2.1.1"/>
    </reaction>
</comment>
<gene>
    <name evidence="11" type="primary">CA2</name>
</gene>
<evidence type="ECO:0000256" key="8">
    <source>
        <dbReference type="ARBA" id="ARBA00048348"/>
    </source>
</evidence>
<evidence type="ECO:0000256" key="5">
    <source>
        <dbReference type="ARBA" id="ARBA00022723"/>
    </source>
</evidence>
<dbReference type="InterPro" id="IPR041891">
    <property type="entry name" value="Alpha_CA_prokaryot-like"/>
</dbReference>
<comment type="function">
    <text evidence="2 9">Reversible hydration of carbon dioxide.</text>
</comment>
<evidence type="ECO:0000313" key="12">
    <source>
        <dbReference type="EMBL" id="ACL31665.1"/>
    </source>
</evidence>
<dbReference type="InterPro" id="IPR023561">
    <property type="entry name" value="Carbonic_anhydrase_a-class"/>
</dbReference>
<proteinExistence type="evidence at transcript level"/>
<dbReference type="InterPro" id="IPR018338">
    <property type="entry name" value="Carbonic_anhydrase_a-class_CS"/>
</dbReference>
<dbReference type="PANTHER" id="PTHR18952">
    <property type="entry name" value="CARBONIC ANHYDRASE"/>
    <property type="match status" value="1"/>
</dbReference>
<dbReference type="SUPFAM" id="SSF51069">
    <property type="entry name" value="Carbonic anhydrase"/>
    <property type="match status" value="1"/>
</dbReference>
<evidence type="ECO:0000313" key="11">
    <source>
        <dbReference type="EMBL" id="ACL31663.1"/>
    </source>
</evidence>
<dbReference type="AlphaFoldDB" id="D2SP68"/>
<dbReference type="CDD" id="cd03124">
    <property type="entry name" value="alpha_CA_prokaryotic_like"/>
    <property type="match status" value="1"/>
</dbReference>
<organism evidence="11">
    <name type="scientific">Dunaliella viridis</name>
    <dbReference type="NCBI Taxonomy" id="140095"/>
    <lineage>
        <taxon>Eukaryota</taxon>
        <taxon>Viridiplantae</taxon>
        <taxon>Chlorophyta</taxon>
        <taxon>core chlorophytes</taxon>
        <taxon>Chlorophyceae</taxon>
        <taxon>CS clade</taxon>
        <taxon>Chlamydomonadales</taxon>
        <taxon>Dunaliellaceae</taxon>
        <taxon>Dunaliella</taxon>
    </lineage>
</organism>
<comment type="similarity">
    <text evidence="3 9">Belongs to the alpha-carbonic anhydrase family.</text>
</comment>
<accession>D2SP68</accession>
<evidence type="ECO:0000259" key="10">
    <source>
        <dbReference type="PROSITE" id="PS51144"/>
    </source>
</evidence>
<feature type="chain" id="PRO_5007650846" description="Carbonic anhydrase" evidence="9">
    <location>
        <begin position="22"/>
        <end position="325"/>
    </location>
</feature>
<feature type="signal peptide" evidence="9">
    <location>
        <begin position="1"/>
        <end position="21"/>
    </location>
</feature>
<dbReference type="InterPro" id="IPR036398">
    <property type="entry name" value="CA_dom_sf"/>
</dbReference>
<keyword evidence="9" id="KW-0732">Signal</keyword>
<reference evidence="11" key="1">
    <citation type="submission" date="2008-09" db="EMBL/GenBank/DDBJ databases">
        <title>Cloning and Characterization of Three Genes Encoding Carbonic Anhydrase in Dunaliella viridis.</title>
        <authorList>
            <person name="Zhang W.W."/>
            <person name="Song T."/>
            <person name="Meng X."/>
            <person name="Sun X."/>
            <person name="Yang Z."/>
            <person name="Xu Z."/>
            <person name="Song R."/>
        </authorList>
    </citation>
    <scope>NUCLEOTIDE SEQUENCE</scope>
</reference>
<evidence type="ECO:0000256" key="1">
    <source>
        <dbReference type="ARBA" id="ARBA00001947"/>
    </source>
</evidence>
<evidence type="ECO:0000256" key="7">
    <source>
        <dbReference type="ARBA" id="ARBA00023239"/>
    </source>
</evidence>
<dbReference type="PROSITE" id="PS51144">
    <property type="entry name" value="ALPHA_CA_2"/>
    <property type="match status" value="1"/>
</dbReference>
<dbReference type="Gene3D" id="3.10.200.10">
    <property type="entry name" value="Alpha carbonic anhydrase"/>
    <property type="match status" value="1"/>
</dbReference>
<keyword evidence="7 9" id="KW-0456">Lyase</keyword>
<dbReference type="EC" id="4.2.1.1" evidence="4 9"/>
<keyword evidence="6 9" id="KW-0862">Zinc</keyword>
<dbReference type="PROSITE" id="PS00162">
    <property type="entry name" value="ALPHA_CA_1"/>
    <property type="match status" value="1"/>
</dbReference>
<dbReference type="GO" id="GO:0008270">
    <property type="term" value="F:zinc ion binding"/>
    <property type="evidence" value="ECO:0007669"/>
    <property type="project" value="UniProtKB-UniRule"/>
</dbReference>
<evidence type="ECO:0000256" key="6">
    <source>
        <dbReference type="ARBA" id="ARBA00022833"/>
    </source>
</evidence>
<feature type="domain" description="Alpha-carbonic anhydrase" evidence="10">
    <location>
        <begin position="43"/>
        <end position="322"/>
    </location>
</feature>
<dbReference type="PANTHER" id="PTHR18952:SF265">
    <property type="entry name" value="CARBONIC ANHYDRASE"/>
    <property type="match status" value="1"/>
</dbReference>
<evidence type="ECO:0000256" key="9">
    <source>
        <dbReference type="RuleBase" id="RU367011"/>
    </source>
</evidence>
<comment type="cofactor">
    <cofactor evidence="1 9">
        <name>Zn(2+)</name>
        <dbReference type="ChEBI" id="CHEBI:29105"/>
    </cofactor>
</comment>
<dbReference type="EMBL" id="FJ215354">
    <property type="protein sequence ID" value="ACL31665.1"/>
    <property type="molecule type" value="Genomic_DNA"/>
</dbReference>
<protein>
    <recommendedName>
        <fullName evidence="4 9">Carbonic anhydrase</fullName>
        <ecNumber evidence="4 9">4.2.1.1</ecNumber>
    </recommendedName>
</protein>
<evidence type="ECO:0000256" key="4">
    <source>
        <dbReference type="ARBA" id="ARBA00012925"/>
    </source>
</evidence>
<evidence type="ECO:0000256" key="2">
    <source>
        <dbReference type="ARBA" id="ARBA00002904"/>
    </source>
</evidence>
<dbReference type="InterPro" id="IPR001148">
    <property type="entry name" value="CA_dom"/>
</dbReference>
<dbReference type="EMBL" id="FJ215353">
    <property type="protein sequence ID" value="ACL31663.1"/>
    <property type="molecule type" value="mRNA"/>
</dbReference>
<dbReference type="Pfam" id="PF00194">
    <property type="entry name" value="Carb_anhydrase"/>
    <property type="match status" value="1"/>
</dbReference>
<keyword evidence="5 9" id="KW-0479">Metal-binding</keyword>
<dbReference type="GO" id="GO:0004089">
    <property type="term" value="F:carbonate dehydratase activity"/>
    <property type="evidence" value="ECO:0007669"/>
    <property type="project" value="UniProtKB-UniRule"/>
</dbReference>
<evidence type="ECO:0000256" key="3">
    <source>
        <dbReference type="ARBA" id="ARBA00010718"/>
    </source>
</evidence>
<dbReference type="SMART" id="SM01057">
    <property type="entry name" value="Carb_anhydrase"/>
    <property type="match status" value="1"/>
</dbReference>